<name>A0A6M3K609_9ZZZZ</name>
<dbReference type="EMBL" id="MT142226">
    <property type="protein sequence ID" value="QJA76457.1"/>
    <property type="molecule type" value="Genomic_DNA"/>
</dbReference>
<reference evidence="2" key="1">
    <citation type="submission" date="2020-03" db="EMBL/GenBank/DDBJ databases">
        <title>The deep terrestrial virosphere.</title>
        <authorList>
            <person name="Holmfeldt K."/>
            <person name="Nilsson E."/>
            <person name="Simone D."/>
            <person name="Lopez-Fernandez M."/>
            <person name="Wu X."/>
            <person name="de Brujin I."/>
            <person name="Lundin D."/>
            <person name="Andersson A."/>
            <person name="Bertilsson S."/>
            <person name="Dopson M."/>
        </authorList>
    </citation>
    <scope>NUCLEOTIDE SEQUENCE</scope>
    <source>
        <strain evidence="2">MM415A01506</strain>
    </source>
</reference>
<organism evidence="2">
    <name type="scientific">viral metagenome</name>
    <dbReference type="NCBI Taxonomy" id="1070528"/>
    <lineage>
        <taxon>unclassified sequences</taxon>
        <taxon>metagenomes</taxon>
        <taxon>organismal metagenomes</taxon>
    </lineage>
</organism>
<evidence type="ECO:0000256" key="1">
    <source>
        <dbReference type="SAM" id="MobiDB-lite"/>
    </source>
</evidence>
<sequence>MKCILDGSTAVTALSLPAPVKSVSTSESTGIYEFKDQKANSAVTATLFFGGTDAADEMYKYRVDLAFRVENSGAGCYVWTPVASGDITLGAASYDLSDSDSAPLGADGSLWADTIVDALGSERSLTFSPANDEVARLVLDVRGAVALKVTTQRVSVIAADVFCQLDDHAVATIVATKASTPIIGGATTATTTITGTPTVTETQTRSKTITATDTGTATDTLTKSSTTSGTKTMTATATDTLTKSDTSSGSATFTQSTTKSLTKSDTVSKTQTVTQTETGTATAPKPTFTATDTLTKTDTATDTKTPTATVTQTQTKTDTLTKSATITATDTQTGTATDTLSKSVTVSKTKTATDTATQSATVTMTADSS</sequence>
<protein>
    <submittedName>
        <fullName evidence="2">Uncharacterized protein</fullName>
    </submittedName>
</protein>
<feature type="region of interest" description="Disordered" evidence="1">
    <location>
        <begin position="264"/>
        <end position="294"/>
    </location>
</feature>
<proteinExistence type="predicted"/>
<dbReference type="AlphaFoldDB" id="A0A6M3K609"/>
<evidence type="ECO:0000313" key="2">
    <source>
        <dbReference type="EMBL" id="QJA76457.1"/>
    </source>
</evidence>
<gene>
    <name evidence="2" type="ORF">MM415A01506_0006</name>
</gene>
<accession>A0A6M3K609</accession>